<keyword evidence="3" id="KW-1185">Reference proteome</keyword>
<evidence type="ECO:0000256" key="1">
    <source>
        <dbReference type="SAM" id="MobiDB-lite"/>
    </source>
</evidence>
<dbReference type="Proteomes" id="UP000828251">
    <property type="component" value="Unassembled WGS sequence"/>
</dbReference>
<reference evidence="2 3" key="1">
    <citation type="journal article" date="2021" name="Plant Biotechnol. J.">
        <title>Multi-omics assisted identification of the key and species-specific regulatory components of drought-tolerant mechanisms in Gossypium stocksii.</title>
        <authorList>
            <person name="Yu D."/>
            <person name="Ke L."/>
            <person name="Zhang D."/>
            <person name="Wu Y."/>
            <person name="Sun Y."/>
            <person name="Mei J."/>
            <person name="Sun J."/>
            <person name="Sun Y."/>
        </authorList>
    </citation>
    <scope>NUCLEOTIDE SEQUENCE [LARGE SCALE GENOMIC DNA]</scope>
    <source>
        <strain evidence="3">cv. E1</strain>
        <tissue evidence="2">Leaf</tissue>
    </source>
</reference>
<dbReference type="EMBL" id="JAIQCV010000012">
    <property type="protein sequence ID" value="KAH1039048.1"/>
    <property type="molecule type" value="Genomic_DNA"/>
</dbReference>
<dbReference type="AlphaFoldDB" id="A0A9D3UES2"/>
<organism evidence="2 3">
    <name type="scientific">Gossypium stocksii</name>
    <dbReference type="NCBI Taxonomy" id="47602"/>
    <lineage>
        <taxon>Eukaryota</taxon>
        <taxon>Viridiplantae</taxon>
        <taxon>Streptophyta</taxon>
        <taxon>Embryophyta</taxon>
        <taxon>Tracheophyta</taxon>
        <taxon>Spermatophyta</taxon>
        <taxon>Magnoliopsida</taxon>
        <taxon>eudicotyledons</taxon>
        <taxon>Gunneridae</taxon>
        <taxon>Pentapetalae</taxon>
        <taxon>rosids</taxon>
        <taxon>malvids</taxon>
        <taxon>Malvales</taxon>
        <taxon>Malvaceae</taxon>
        <taxon>Malvoideae</taxon>
        <taxon>Gossypium</taxon>
    </lineage>
</organism>
<comment type="caution">
    <text evidence="2">The sequence shown here is derived from an EMBL/GenBank/DDBJ whole genome shotgun (WGS) entry which is preliminary data.</text>
</comment>
<dbReference type="OrthoDB" id="10515526at2759"/>
<feature type="region of interest" description="Disordered" evidence="1">
    <location>
        <begin position="1"/>
        <end position="71"/>
    </location>
</feature>
<feature type="region of interest" description="Disordered" evidence="1">
    <location>
        <begin position="134"/>
        <end position="176"/>
    </location>
</feature>
<proteinExistence type="predicted"/>
<accession>A0A9D3UES2</accession>
<protein>
    <recommendedName>
        <fullName evidence="4">DUF4283 domain-containing protein</fullName>
    </recommendedName>
</protein>
<gene>
    <name evidence="2" type="ORF">J1N35_040791</name>
</gene>
<feature type="compositionally biased region" description="Polar residues" evidence="1">
    <location>
        <begin position="1"/>
        <end position="12"/>
    </location>
</feature>
<name>A0A9D3UES2_9ROSI</name>
<sequence length="212" mass="23354">MEKSISVMSSSGGDIGRPTKKVRCRPEEPPNPDDPILDGKGMVVNSSGGTNESWKDKLIGNSADGEKSQKKPLISKVRIDRRIQLVEYDYLPMVCVECGWYGHCRKVKEKGKNGGGDDQHGEKIGEIKDVGKEWRHGGEANKAKRKGKGNPKGKVKGPVLSESTMRHKGSVVDKLDQAASEVKEPWMPEFRDVVLKSWSNGANIVMNLENLT</sequence>
<evidence type="ECO:0000313" key="2">
    <source>
        <dbReference type="EMBL" id="KAH1039048.1"/>
    </source>
</evidence>
<evidence type="ECO:0000313" key="3">
    <source>
        <dbReference type="Proteomes" id="UP000828251"/>
    </source>
</evidence>
<evidence type="ECO:0008006" key="4">
    <source>
        <dbReference type="Google" id="ProtNLM"/>
    </source>
</evidence>
<feature type="compositionally biased region" description="Basic and acidic residues" evidence="1">
    <location>
        <begin position="53"/>
        <end position="69"/>
    </location>
</feature>
<feature type="compositionally biased region" description="Basic residues" evidence="1">
    <location>
        <begin position="143"/>
        <end position="155"/>
    </location>
</feature>